<dbReference type="InterPro" id="IPR006102">
    <property type="entry name" value="Ig-like_GH2"/>
</dbReference>
<feature type="non-terminal residue" evidence="7">
    <location>
        <position position="1"/>
    </location>
</feature>
<dbReference type="GO" id="GO:0009341">
    <property type="term" value="C:beta-galactosidase complex"/>
    <property type="evidence" value="ECO:0007669"/>
    <property type="project" value="TreeGrafter"/>
</dbReference>
<evidence type="ECO:0000313" key="7">
    <source>
        <dbReference type="EMBL" id="EKC57788.1"/>
    </source>
</evidence>
<dbReference type="Gene3D" id="3.20.20.80">
    <property type="entry name" value="Glycosidases"/>
    <property type="match status" value="1"/>
</dbReference>
<comment type="catalytic activity">
    <reaction evidence="1">
        <text>Hydrolysis of terminal non-reducing beta-D-galactose residues in beta-D-galactosides.</text>
        <dbReference type="EC" id="3.2.1.23"/>
    </reaction>
</comment>
<keyword evidence="3" id="KW-0378">Hydrolase</keyword>
<evidence type="ECO:0000259" key="5">
    <source>
        <dbReference type="Pfam" id="PF00703"/>
    </source>
</evidence>
<evidence type="ECO:0000259" key="6">
    <source>
        <dbReference type="Pfam" id="PF02836"/>
    </source>
</evidence>
<feature type="domain" description="Glycoside hydrolase family 2 catalytic" evidence="6">
    <location>
        <begin position="76"/>
        <end position="192"/>
    </location>
</feature>
<organism evidence="7">
    <name type="scientific">human gut metagenome</name>
    <dbReference type="NCBI Taxonomy" id="408170"/>
    <lineage>
        <taxon>unclassified sequences</taxon>
        <taxon>metagenomes</taxon>
        <taxon>organismal metagenomes</taxon>
    </lineage>
</organism>
<dbReference type="InterPro" id="IPR006103">
    <property type="entry name" value="Glyco_hydro_2_cat"/>
</dbReference>
<evidence type="ECO:0000256" key="2">
    <source>
        <dbReference type="ARBA" id="ARBA00012756"/>
    </source>
</evidence>
<name>K1SJL5_9ZZZZ</name>
<dbReference type="PROSITE" id="PS00719">
    <property type="entry name" value="GLYCOSYL_HYDROL_F2_1"/>
    <property type="match status" value="1"/>
</dbReference>
<dbReference type="AlphaFoldDB" id="K1SJL5"/>
<dbReference type="SUPFAM" id="SSF49303">
    <property type="entry name" value="beta-Galactosidase/glucuronidase domain"/>
    <property type="match status" value="1"/>
</dbReference>
<protein>
    <recommendedName>
        <fullName evidence="2">beta-galactosidase</fullName>
        <ecNumber evidence="2">3.2.1.23</ecNumber>
    </recommendedName>
</protein>
<dbReference type="GO" id="GO:0004565">
    <property type="term" value="F:beta-galactosidase activity"/>
    <property type="evidence" value="ECO:0007669"/>
    <property type="project" value="UniProtKB-EC"/>
</dbReference>
<dbReference type="InterPro" id="IPR013783">
    <property type="entry name" value="Ig-like_fold"/>
</dbReference>
<dbReference type="SUPFAM" id="SSF51445">
    <property type="entry name" value="(Trans)glycosidases"/>
    <property type="match status" value="1"/>
</dbReference>
<reference evidence="7" key="1">
    <citation type="journal article" date="2013" name="Environ. Microbiol.">
        <title>Microbiota from the distal guts of lean and obese adolescents exhibit partial functional redundancy besides clear differences in community structure.</title>
        <authorList>
            <person name="Ferrer M."/>
            <person name="Ruiz A."/>
            <person name="Lanza F."/>
            <person name="Haange S.B."/>
            <person name="Oberbach A."/>
            <person name="Till H."/>
            <person name="Bargiela R."/>
            <person name="Campoy C."/>
            <person name="Segura M.T."/>
            <person name="Richter M."/>
            <person name="von Bergen M."/>
            <person name="Seifert J."/>
            <person name="Suarez A."/>
        </authorList>
    </citation>
    <scope>NUCLEOTIDE SEQUENCE</scope>
</reference>
<dbReference type="PANTHER" id="PTHR46323">
    <property type="entry name" value="BETA-GALACTOSIDASE"/>
    <property type="match status" value="1"/>
</dbReference>
<dbReference type="InterPro" id="IPR050347">
    <property type="entry name" value="Bact_Beta-galactosidase"/>
</dbReference>
<keyword evidence="4" id="KW-0326">Glycosidase</keyword>
<evidence type="ECO:0000256" key="1">
    <source>
        <dbReference type="ARBA" id="ARBA00001412"/>
    </source>
</evidence>
<dbReference type="InterPro" id="IPR036156">
    <property type="entry name" value="Beta-gal/glucu_dom_sf"/>
</dbReference>
<feature type="domain" description="Glycoside hydrolase family 2 immunoglobulin-like beta-sandwich" evidence="5">
    <location>
        <begin position="3"/>
        <end position="73"/>
    </location>
</feature>
<dbReference type="EC" id="3.2.1.23" evidence="2"/>
<feature type="non-terminal residue" evidence="7">
    <location>
        <position position="192"/>
    </location>
</feature>
<dbReference type="Gene3D" id="2.60.40.10">
    <property type="entry name" value="Immunoglobulins"/>
    <property type="match status" value="1"/>
</dbReference>
<dbReference type="InterPro" id="IPR023230">
    <property type="entry name" value="Glyco_hydro_2_CS"/>
</dbReference>
<accession>K1SJL5</accession>
<comment type="caution">
    <text evidence="7">The sequence shown here is derived from an EMBL/GenBank/DDBJ whole genome shotgun (WGS) entry which is preliminary data.</text>
</comment>
<dbReference type="GO" id="GO:0005990">
    <property type="term" value="P:lactose catabolic process"/>
    <property type="evidence" value="ECO:0007669"/>
    <property type="project" value="TreeGrafter"/>
</dbReference>
<dbReference type="Pfam" id="PF00703">
    <property type="entry name" value="Glyco_hydro_2"/>
    <property type="match status" value="1"/>
</dbReference>
<evidence type="ECO:0000256" key="3">
    <source>
        <dbReference type="ARBA" id="ARBA00022801"/>
    </source>
</evidence>
<dbReference type="InterPro" id="IPR006101">
    <property type="entry name" value="Glyco_hydro_2"/>
</dbReference>
<dbReference type="PRINTS" id="PR00132">
    <property type="entry name" value="GLHYDRLASE2"/>
</dbReference>
<sequence>GREVEVSLLDKAGKSIYNERKRWNAADRELHFKKEVREPLLWSAEKPNLYRLLIALRVNGKPEQYISQYIGFRKSEIKHAQLLVNGKPVYIKGVNRHEHDPYNGHVVDEASMLRDIQLMKENNINSVRTSHYPNDPRWYELCDIYGMYVVDEANIESHGMGYKPDQCLANQPEWEKAFIDRTERMFERDKNH</sequence>
<dbReference type="InterPro" id="IPR017853">
    <property type="entry name" value="GH"/>
</dbReference>
<dbReference type="Pfam" id="PF02836">
    <property type="entry name" value="Glyco_hydro_2_C"/>
    <property type="match status" value="1"/>
</dbReference>
<evidence type="ECO:0000256" key="4">
    <source>
        <dbReference type="ARBA" id="ARBA00023295"/>
    </source>
</evidence>
<dbReference type="EMBL" id="AJWY01009634">
    <property type="protein sequence ID" value="EKC57788.1"/>
    <property type="molecule type" value="Genomic_DNA"/>
</dbReference>
<gene>
    <name evidence="7" type="ORF">LEA_14193</name>
</gene>
<proteinExistence type="predicted"/>
<dbReference type="PANTHER" id="PTHR46323:SF2">
    <property type="entry name" value="BETA-GALACTOSIDASE"/>
    <property type="match status" value="1"/>
</dbReference>